<feature type="region of interest" description="Disordered" evidence="2">
    <location>
        <begin position="406"/>
        <end position="466"/>
    </location>
</feature>
<dbReference type="Pfam" id="PF02194">
    <property type="entry name" value="PXA"/>
    <property type="match status" value="1"/>
</dbReference>
<dbReference type="Proteomes" id="UP000019373">
    <property type="component" value="Unassembled WGS sequence"/>
</dbReference>
<sequence>MDATRSAAPAVETAVTEDLEISKPSTEPISEQNETSSTSKTVRSLTDALLNFLASASNETLGACAVALCASTYLVLGRVGLVLIGTVIGVVLQATWEGSSDEADGTHNGQQKSTSKRKELGIEVAKRLLDWKDRTRGLENGTEDQDVKVEASLATKPLDYSEFQPATAAALTAFTDAIIRDYVKWWYTPILPVDNTFPLACRQTLTSFILSISNHLSRKRPADPFLDFVTNSTSIIIVFLSELSTALRIGQGQSAEDAVHQYLRDEPESNLANVLSQQQQEHKLRLVADDILASFLDTKAFNFPPSKTFLREILAGVVLEMTIRNCSKPEWINGWIVYLLEDGEPEIMNAIDAGVESMGTATQNMPKSPVQIDAEKKHARRMSRAEEAMQEAMSEAKRLSEMIAEEDARRKRNPPSIAENDDAISTATTEGMATPTSSDSDRNRMHERSMDSSMDLQPTTEEGASQGTTLTQANTFTDFGQLVPSEVPTALRTSHTPSPVTYPSSSSVLTLHNAAVTIMDEGDANDRSTLRSKPAVEYLLQIEPAVSKFPGWMMVRRYQDFEALHEVLRRISIISGVPEFVEKHAVLPSWKGQTKHYLRQNLERYLQHALRYEPLAESEAMKKFLEKETGLQKAPSPTKNIFPFQGPAALENMGKGFVNVLGQAPKGLAGGGKAVLGGVQGVFGAVGGGLKKPPPGTARSTKSASVVSLQNPDSQQPGRASQDSVSVSLSPTEVKEQRPTPSRQSSDLRTYSGQASPRRSGQGESMENLHLPPPPSDISDDYGQSETATTHIKTSSISHAASSESQPTLPSPAISGPVQSEASRTNTASSTRANNNRPITEEETRASIELMFAVITELYTLSSAWTIRLSLLAAAKTFLLRPNNPQLESIRLLLQDSIIDANFVSDTGLAGHILKLRENTLPTEEELKQWPPEMTAAEQEKLRVKARKLLVEKGMPQALTSVMGSAASGEALGRVFDCLQVEEVARGLIFALLLQALRATTQ</sequence>
<feature type="domain" description="PX" evidence="3">
    <location>
        <begin position="516"/>
        <end position="632"/>
    </location>
</feature>
<dbReference type="Pfam" id="PF08628">
    <property type="entry name" value="Nexin_C"/>
    <property type="match status" value="1"/>
</dbReference>
<feature type="compositionally biased region" description="Low complexity" evidence="2">
    <location>
        <begin position="822"/>
        <end position="837"/>
    </location>
</feature>
<feature type="compositionally biased region" description="Basic and acidic residues" evidence="2">
    <location>
        <begin position="439"/>
        <end position="450"/>
    </location>
</feature>
<feature type="region of interest" description="Disordered" evidence="2">
    <location>
        <begin position="99"/>
        <end position="118"/>
    </location>
</feature>
<dbReference type="SUPFAM" id="SSF64268">
    <property type="entry name" value="PX domain"/>
    <property type="match status" value="1"/>
</dbReference>
<dbReference type="AlphaFoldDB" id="U1GKP9"/>
<feature type="compositionally biased region" description="Polar residues" evidence="2">
    <location>
        <begin position="423"/>
        <end position="438"/>
    </location>
</feature>
<dbReference type="GO" id="GO:0035091">
    <property type="term" value="F:phosphatidylinositol binding"/>
    <property type="evidence" value="ECO:0007669"/>
    <property type="project" value="InterPro"/>
</dbReference>
<proteinExistence type="inferred from homology"/>
<name>U1GKP9_ENDPU</name>
<dbReference type="EMBL" id="KE721034">
    <property type="protein sequence ID" value="ERF72783.1"/>
    <property type="molecule type" value="Genomic_DNA"/>
</dbReference>
<dbReference type="RefSeq" id="XP_007801505.1">
    <property type="nucleotide sequence ID" value="XM_007803314.1"/>
</dbReference>
<dbReference type="InterPro" id="IPR013937">
    <property type="entry name" value="Sorting_nexin_C"/>
</dbReference>
<dbReference type="PROSITE" id="PS51207">
    <property type="entry name" value="PXA"/>
    <property type="match status" value="1"/>
</dbReference>
<dbReference type="PANTHER" id="PTHR22775">
    <property type="entry name" value="SORTING NEXIN"/>
    <property type="match status" value="1"/>
</dbReference>
<dbReference type="OMA" id="INGWIIH"/>
<evidence type="ECO:0008006" key="7">
    <source>
        <dbReference type="Google" id="ProtNLM"/>
    </source>
</evidence>
<feature type="compositionally biased region" description="Low complexity" evidence="2">
    <location>
        <begin position="795"/>
        <end position="805"/>
    </location>
</feature>
<dbReference type="HOGENOM" id="CLU_007315_0_0_1"/>
<feature type="region of interest" description="Disordered" evidence="2">
    <location>
        <begin position="1"/>
        <end position="40"/>
    </location>
</feature>
<accession>U1GKP9</accession>
<dbReference type="eggNOG" id="ENOG502RM76">
    <property type="taxonomic scope" value="Eukaryota"/>
</dbReference>
<evidence type="ECO:0000313" key="6">
    <source>
        <dbReference type="Proteomes" id="UP000019373"/>
    </source>
</evidence>
<feature type="compositionally biased region" description="Polar residues" evidence="2">
    <location>
        <begin position="739"/>
        <end position="765"/>
    </location>
</feature>
<gene>
    <name evidence="5" type="ORF">EPUS_04218</name>
</gene>
<feature type="compositionally biased region" description="Polar residues" evidence="2">
    <location>
        <begin position="23"/>
        <end position="40"/>
    </location>
</feature>
<comment type="similarity">
    <text evidence="1">Belongs to the sorting nexin family.</text>
</comment>
<feature type="compositionally biased region" description="Polar residues" evidence="2">
    <location>
        <begin position="451"/>
        <end position="466"/>
    </location>
</feature>
<evidence type="ECO:0000259" key="3">
    <source>
        <dbReference type="PROSITE" id="PS50195"/>
    </source>
</evidence>
<feature type="compositionally biased region" description="Polar residues" evidence="2">
    <location>
        <begin position="782"/>
        <end position="794"/>
    </location>
</feature>
<dbReference type="InterPro" id="IPR001683">
    <property type="entry name" value="PX_dom"/>
</dbReference>
<dbReference type="Gene3D" id="3.30.1520.10">
    <property type="entry name" value="Phox-like domain"/>
    <property type="match status" value="1"/>
</dbReference>
<feature type="compositionally biased region" description="Polar residues" evidence="2">
    <location>
        <begin position="698"/>
        <end position="731"/>
    </location>
</feature>
<dbReference type="PROSITE" id="PS50195">
    <property type="entry name" value="PX"/>
    <property type="match status" value="1"/>
</dbReference>
<evidence type="ECO:0000259" key="4">
    <source>
        <dbReference type="PROSITE" id="PS51207"/>
    </source>
</evidence>
<keyword evidence="6" id="KW-1185">Reference proteome</keyword>
<dbReference type="PANTHER" id="PTHR22775:SF47">
    <property type="entry name" value="MEIOTICALLY UP-REGULATED GENE 122 PROTEIN"/>
    <property type="match status" value="1"/>
</dbReference>
<dbReference type="InterPro" id="IPR036871">
    <property type="entry name" value="PX_dom_sf"/>
</dbReference>
<reference evidence="6" key="1">
    <citation type="journal article" date="2014" name="BMC Genomics">
        <title>Genome characteristics reveal the impact of lichenization on lichen-forming fungus Endocarpon pusillum Hedwig (Verrucariales, Ascomycota).</title>
        <authorList>
            <person name="Wang Y.-Y."/>
            <person name="Liu B."/>
            <person name="Zhang X.-Y."/>
            <person name="Zhou Q.-M."/>
            <person name="Zhang T."/>
            <person name="Li H."/>
            <person name="Yu Y.-F."/>
            <person name="Zhang X.-L."/>
            <person name="Hao X.-Y."/>
            <person name="Wang M."/>
            <person name="Wang L."/>
            <person name="Wei J.-C."/>
        </authorList>
    </citation>
    <scope>NUCLEOTIDE SEQUENCE [LARGE SCALE GENOMIC DNA]</scope>
    <source>
        <strain evidence="6">Z07020 / HMAS-L-300199</strain>
    </source>
</reference>
<feature type="domain" description="PXA" evidence="4">
    <location>
        <begin position="164"/>
        <end position="344"/>
    </location>
</feature>
<dbReference type="SMART" id="SM00313">
    <property type="entry name" value="PXA"/>
    <property type="match status" value="1"/>
</dbReference>
<dbReference type="GeneID" id="19239249"/>
<dbReference type="Pfam" id="PF00787">
    <property type="entry name" value="PX"/>
    <property type="match status" value="1"/>
</dbReference>
<dbReference type="CDD" id="cd06093">
    <property type="entry name" value="PX_domain"/>
    <property type="match status" value="1"/>
</dbReference>
<dbReference type="FunFam" id="3.30.1520.10:FF:000065">
    <property type="entry name" value="PX domain protein (AFU_orthologue AFUA_2G07450)"/>
    <property type="match status" value="1"/>
</dbReference>
<feature type="region of interest" description="Disordered" evidence="2">
    <location>
        <begin position="690"/>
        <end position="840"/>
    </location>
</feature>
<dbReference type="OrthoDB" id="41200at2759"/>
<evidence type="ECO:0000256" key="2">
    <source>
        <dbReference type="SAM" id="MobiDB-lite"/>
    </source>
</evidence>
<organism evidence="5 6">
    <name type="scientific">Endocarpon pusillum (strain Z07020 / HMAS-L-300199)</name>
    <name type="common">Lichen-forming fungus</name>
    <dbReference type="NCBI Taxonomy" id="1263415"/>
    <lineage>
        <taxon>Eukaryota</taxon>
        <taxon>Fungi</taxon>
        <taxon>Dikarya</taxon>
        <taxon>Ascomycota</taxon>
        <taxon>Pezizomycotina</taxon>
        <taxon>Eurotiomycetes</taxon>
        <taxon>Chaetothyriomycetidae</taxon>
        <taxon>Verrucariales</taxon>
        <taxon>Verrucariaceae</taxon>
        <taxon>Endocarpon</taxon>
    </lineage>
</organism>
<evidence type="ECO:0000313" key="5">
    <source>
        <dbReference type="EMBL" id="ERF72783.1"/>
    </source>
</evidence>
<protein>
    <recommendedName>
        <fullName evidence="7">PXA domain-containing protein</fullName>
    </recommendedName>
</protein>
<evidence type="ECO:0000256" key="1">
    <source>
        <dbReference type="ARBA" id="ARBA00010883"/>
    </source>
</evidence>
<dbReference type="InterPro" id="IPR003114">
    <property type="entry name" value="Phox_assoc"/>
</dbReference>